<dbReference type="Pfam" id="PF11768">
    <property type="entry name" value="Frtz"/>
    <property type="match status" value="1"/>
</dbReference>
<keyword evidence="6" id="KW-0853">WD repeat</keyword>
<comment type="similarity">
    <text evidence="3">Belongs to the WD repeat fritz family.</text>
</comment>
<accession>A0AAV2H2F1</accession>
<comment type="subcellular location">
    <subcellularLocation>
        <location evidence="1">Cell membrane</location>
    </subcellularLocation>
    <subcellularLocation>
        <location evidence="2">Cytoplasm</location>
        <location evidence="2">Cytoskeleton</location>
        <location evidence="2">Cilium axoneme</location>
    </subcellularLocation>
</comment>
<gene>
    <name evidence="14" type="ORF">GSLYS_00001737001</name>
</gene>
<reference evidence="14 15" key="1">
    <citation type="submission" date="2024-04" db="EMBL/GenBank/DDBJ databases">
        <authorList>
            <consortium name="Genoscope - CEA"/>
            <person name="William W."/>
        </authorList>
    </citation>
    <scope>NUCLEOTIDE SEQUENCE [LARGE SCALE GENOMIC DNA]</scope>
</reference>
<dbReference type="AlphaFoldDB" id="A0AAV2H2F1"/>
<sequence>MASCMCELHIWSLKNHFVIPDDVIGFHCYHDKGELVNRQEQPYNEEKQQFVEGRDIIWTPRNKRPERLRDCIKEVEELFAQFTCVHIRWRNRQVLQLLLSNACIVTFVISGHCGDIERIYIDKSLVGKLSCETVCDAYLTDQFFIASHCHMSRVDYAYFTKRPPLNEAAKRLDKLSSWEPKLIQIDIPGPKGRRLERCFSMNTSQDMMLVWWSVGSGEAWPWSPMSNDKERANITILSINGPMIDVMAYAKTQCDPVHAQFSSLQPHRIFTLEQDIGGHGEVKARSCTYEVIKGQIQTVSVVNIPLKSTIVCQARSPHEDKLLLGLSDATIVMYDEHRKLTLFTRAAVPPASISWHPNASMFLVASARADIQLFDRALSPMRIQLVSEEPSPDKFLRVSKFFRTSVTLRQIEWCPFSPHSSEFMTTSMDAVFLSFSRGPVGLLQFHLGVRSRERFSALEMVKEYVKYKQIDEAVSLLTSMNWDNEGQSCYACLSVIVNYLLRIPLNAEREAQLEAALATFYAPKPGISEATILEYRDPISQLARRFFHHLLRYVRFDKAFLLAVDIGARDLFMDIHYMAADKGEAALAEVSKRKAEQIESEGLDTLDGFDIDPYLLATRHSSINNMQRNCDENERYLDELPSSRQHPWQQEYYSKSRERLSGRRERTEPQFADGSYPDLGDMRLHDDLITDYTAALMDSSNNGPRALNGDPNDDEEETERQDEGGGSGKVKVIHFGIV</sequence>
<keyword evidence="11" id="KW-0206">Cytoskeleton</keyword>
<protein>
    <submittedName>
        <fullName evidence="14">Uncharacterized protein</fullName>
    </submittedName>
</protein>
<evidence type="ECO:0000256" key="11">
    <source>
        <dbReference type="ARBA" id="ARBA00023212"/>
    </source>
</evidence>
<evidence type="ECO:0000313" key="15">
    <source>
        <dbReference type="Proteomes" id="UP001497497"/>
    </source>
</evidence>
<dbReference type="InterPro" id="IPR036322">
    <property type="entry name" value="WD40_repeat_dom_sf"/>
</dbReference>
<evidence type="ECO:0000256" key="10">
    <source>
        <dbReference type="ARBA" id="ARBA00023136"/>
    </source>
</evidence>
<evidence type="ECO:0000313" key="14">
    <source>
        <dbReference type="EMBL" id="CAL1527562.1"/>
    </source>
</evidence>
<dbReference type="SUPFAM" id="SSF50978">
    <property type="entry name" value="WD40 repeat-like"/>
    <property type="match status" value="1"/>
</dbReference>
<evidence type="ECO:0000256" key="5">
    <source>
        <dbReference type="ARBA" id="ARBA00022490"/>
    </source>
</evidence>
<evidence type="ECO:0000256" key="4">
    <source>
        <dbReference type="ARBA" id="ARBA00022475"/>
    </source>
</evidence>
<evidence type="ECO:0000256" key="7">
    <source>
        <dbReference type="ARBA" id="ARBA00022737"/>
    </source>
</evidence>
<evidence type="ECO:0000256" key="6">
    <source>
        <dbReference type="ARBA" id="ARBA00022574"/>
    </source>
</evidence>
<keyword evidence="15" id="KW-1185">Reference proteome</keyword>
<keyword evidence="10" id="KW-0472">Membrane</keyword>
<evidence type="ECO:0000256" key="3">
    <source>
        <dbReference type="ARBA" id="ARBA00006059"/>
    </source>
</evidence>
<keyword evidence="8" id="KW-0970">Cilium biogenesis/degradation</keyword>
<evidence type="ECO:0000256" key="9">
    <source>
        <dbReference type="ARBA" id="ARBA00023069"/>
    </source>
</evidence>
<name>A0AAV2H2F1_LYMST</name>
<dbReference type="GO" id="GO:0005886">
    <property type="term" value="C:plasma membrane"/>
    <property type="evidence" value="ECO:0007669"/>
    <property type="project" value="UniProtKB-SubCell"/>
</dbReference>
<feature type="compositionally biased region" description="Basic and acidic residues" evidence="13">
    <location>
        <begin position="654"/>
        <end position="668"/>
    </location>
</feature>
<feature type="compositionally biased region" description="Acidic residues" evidence="13">
    <location>
        <begin position="711"/>
        <end position="720"/>
    </location>
</feature>
<organism evidence="14 15">
    <name type="scientific">Lymnaea stagnalis</name>
    <name type="common">Great pond snail</name>
    <name type="synonym">Helix stagnalis</name>
    <dbReference type="NCBI Taxonomy" id="6523"/>
    <lineage>
        <taxon>Eukaryota</taxon>
        <taxon>Metazoa</taxon>
        <taxon>Spiralia</taxon>
        <taxon>Lophotrochozoa</taxon>
        <taxon>Mollusca</taxon>
        <taxon>Gastropoda</taxon>
        <taxon>Heterobranchia</taxon>
        <taxon>Euthyneura</taxon>
        <taxon>Panpulmonata</taxon>
        <taxon>Hygrophila</taxon>
        <taxon>Lymnaeoidea</taxon>
        <taxon>Lymnaeidae</taxon>
        <taxon>Lymnaea</taxon>
    </lineage>
</organism>
<evidence type="ECO:0000256" key="2">
    <source>
        <dbReference type="ARBA" id="ARBA00004430"/>
    </source>
</evidence>
<proteinExistence type="inferred from homology"/>
<keyword evidence="12" id="KW-0966">Cell projection</keyword>
<feature type="region of interest" description="Disordered" evidence="13">
    <location>
        <begin position="697"/>
        <end position="731"/>
    </location>
</feature>
<dbReference type="EMBL" id="CAXITT010000019">
    <property type="protein sequence ID" value="CAL1527562.1"/>
    <property type="molecule type" value="Genomic_DNA"/>
</dbReference>
<evidence type="ECO:0000256" key="8">
    <source>
        <dbReference type="ARBA" id="ARBA00022794"/>
    </source>
</evidence>
<evidence type="ECO:0000256" key="12">
    <source>
        <dbReference type="ARBA" id="ARBA00023273"/>
    </source>
</evidence>
<dbReference type="InterPro" id="IPR024511">
    <property type="entry name" value="Frtz"/>
</dbReference>
<keyword evidence="7" id="KW-0677">Repeat</keyword>
<dbReference type="GO" id="GO:0097541">
    <property type="term" value="C:axonemal basal plate"/>
    <property type="evidence" value="ECO:0007669"/>
    <property type="project" value="TreeGrafter"/>
</dbReference>
<dbReference type="GO" id="GO:0007399">
    <property type="term" value="P:nervous system development"/>
    <property type="evidence" value="ECO:0007669"/>
    <property type="project" value="TreeGrafter"/>
</dbReference>
<feature type="compositionally biased region" description="Polar residues" evidence="13">
    <location>
        <begin position="642"/>
        <end position="653"/>
    </location>
</feature>
<evidence type="ECO:0000256" key="1">
    <source>
        <dbReference type="ARBA" id="ARBA00004236"/>
    </source>
</evidence>
<dbReference type="PANTHER" id="PTHR13667">
    <property type="entry name" value="HOMOLOC-13"/>
    <property type="match status" value="1"/>
</dbReference>
<dbReference type="PANTHER" id="PTHR13667:SF5">
    <property type="entry name" value="WD REPEAT-CONTAINING AND PLANAR CELL POLARITY EFFECTOR PROTEIN FRITZ HOMOLOG"/>
    <property type="match status" value="1"/>
</dbReference>
<keyword evidence="9" id="KW-0969">Cilium</keyword>
<dbReference type="GO" id="GO:0045184">
    <property type="term" value="P:establishment of protein localization"/>
    <property type="evidence" value="ECO:0007669"/>
    <property type="project" value="TreeGrafter"/>
</dbReference>
<keyword evidence="5" id="KW-0963">Cytoplasm</keyword>
<feature type="region of interest" description="Disordered" evidence="13">
    <location>
        <begin position="640"/>
        <end position="679"/>
    </location>
</feature>
<comment type="caution">
    <text evidence="14">The sequence shown here is derived from an EMBL/GenBank/DDBJ whole genome shotgun (WGS) entry which is preliminary data.</text>
</comment>
<dbReference type="Proteomes" id="UP001497497">
    <property type="component" value="Unassembled WGS sequence"/>
</dbReference>
<keyword evidence="4" id="KW-1003">Cell membrane</keyword>
<dbReference type="GO" id="GO:0044782">
    <property type="term" value="P:cilium organization"/>
    <property type="evidence" value="ECO:0007669"/>
    <property type="project" value="TreeGrafter"/>
</dbReference>
<evidence type="ECO:0000256" key="13">
    <source>
        <dbReference type="SAM" id="MobiDB-lite"/>
    </source>
</evidence>